<evidence type="ECO:0000313" key="3">
    <source>
        <dbReference type="RefSeq" id="XP_005094222.1"/>
    </source>
</evidence>
<dbReference type="InterPro" id="IPR038935">
    <property type="entry name" value="C5orf52"/>
</dbReference>
<proteinExistence type="predicted"/>
<protein>
    <submittedName>
        <fullName evidence="3">Uncharacterized protein LOC101863249</fullName>
    </submittedName>
</protein>
<dbReference type="PANTHER" id="PTHR35666">
    <property type="entry name" value="SIMILAR TO RIKEN CDNA 4921536K21"/>
    <property type="match status" value="1"/>
</dbReference>
<reference evidence="3" key="1">
    <citation type="submission" date="2025-08" db="UniProtKB">
        <authorList>
            <consortium name="RefSeq"/>
        </authorList>
    </citation>
    <scope>IDENTIFICATION</scope>
</reference>
<name>A0ABM0JI82_APLCA</name>
<dbReference type="PANTHER" id="PTHR35666:SF1">
    <property type="entry name" value="SIMILAR TO RIKEN CDNA 4921536K21"/>
    <property type="match status" value="1"/>
</dbReference>
<organism evidence="2 3">
    <name type="scientific">Aplysia californica</name>
    <name type="common">California sea hare</name>
    <dbReference type="NCBI Taxonomy" id="6500"/>
    <lineage>
        <taxon>Eukaryota</taxon>
        <taxon>Metazoa</taxon>
        <taxon>Spiralia</taxon>
        <taxon>Lophotrochozoa</taxon>
        <taxon>Mollusca</taxon>
        <taxon>Gastropoda</taxon>
        <taxon>Heterobranchia</taxon>
        <taxon>Euthyneura</taxon>
        <taxon>Tectipleura</taxon>
        <taxon>Aplysiida</taxon>
        <taxon>Aplysioidea</taxon>
        <taxon>Aplysiidae</taxon>
        <taxon>Aplysia</taxon>
    </lineage>
</organism>
<dbReference type="Proteomes" id="UP000694888">
    <property type="component" value="Unplaced"/>
</dbReference>
<gene>
    <name evidence="3" type="primary">LOC101863249</name>
</gene>
<evidence type="ECO:0000256" key="1">
    <source>
        <dbReference type="SAM" id="MobiDB-lite"/>
    </source>
</evidence>
<sequence length="387" mass="44135">MAKVKRLPPSTNDTRHDMVAAMEVDPSKLEAAPDSSKVGTLKYPLLTHEKVDTRPTKNIKMKQYLCVKHALPNTRLTNAILYENVSQERHLEMQVSSISHRRGRTLNTMDINKRAFMAQQDRKKRKWKREDEVRLSGMNLPSISPVDLDRRPSVDVMYHSSDNEPRSDSAGVGRKPILPMMKMRKERTEIVFHKDRTFITKLPAFVEVDQNIQTVFDAYRGKSYLSRDLPSRDERFTRLQRMLQPSAGSTSEEFPLENVISKSKSKKHHHLTDSPVTSEPCNFNSYAEARVMIASRGQSRDNARSAPNVEFMTEKKSASGTRPAEILHSFKTQDIKELSKSLTRESHIDPSAINPGLHRRDSNISFATKKPSVHVPSLGLNYEMKNG</sequence>
<accession>A0ABM0JI82</accession>
<dbReference type="GeneID" id="101863249"/>
<keyword evidence="2" id="KW-1185">Reference proteome</keyword>
<feature type="region of interest" description="Disordered" evidence="1">
    <location>
        <begin position="295"/>
        <end position="322"/>
    </location>
</feature>
<evidence type="ECO:0000313" key="2">
    <source>
        <dbReference type="Proteomes" id="UP000694888"/>
    </source>
</evidence>
<dbReference type="RefSeq" id="XP_005094222.1">
    <property type="nucleotide sequence ID" value="XM_005094165.3"/>
</dbReference>